<proteinExistence type="predicted"/>
<dbReference type="EMBL" id="MIGC01007594">
    <property type="protein sequence ID" value="PHJ15690.1"/>
    <property type="molecule type" value="Genomic_DNA"/>
</dbReference>
<feature type="compositionally biased region" description="Basic and acidic residues" evidence="1">
    <location>
        <begin position="99"/>
        <end position="111"/>
    </location>
</feature>
<dbReference type="OrthoDB" id="331162at2759"/>
<evidence type="ECO:0000256" key="1">
    <source>
        <dbReference type="SAM" id="MobiDB-lite"/>
    </source>
</evidence>
<name>A0A2C6JXM5_9APIC</name>
<dbReference type="Proteomes" id="UP000221165">
    <property type="component" value="Unassembled WGS sequence"/>
</dbReference>
<dbReference type="RefSeq" id="XP_067917422.1">
    <property type="nucleotide sequence ID" value="XM_068070600.1"/>
</dbReference>
<keyword evidence="3" id="KW-1185">Reference proteome</keyword>
<gene>
    <name evidence="2" type="ORF">CSUI_010497</name>
</gene>
<feature type="region of interest" description="Disordered" evidence="1">
    <location>
        <begin position="59"/>
        <end position="131"/>
    </location>
</feature>
<comment type="caution">
    <text evidence="2">The sequence shown here is derived from an EMBL/GenBank/DDBJ whole genome shotgun (WGS) entry which is preliminary data.</text>
</comment>
<reference evidence="2 3" key="1">
    <citation type="journal article" date="2017" name="Int. J. Parasitol.">
        <title>The genome of the protozoan parasite Cystoisospora suis and a reverse vaccinology approach to identify vaccine candidates.</title>
        <authorList>
            <person name="Palmieri N."/>
            <person name="Shrestha A."/>
            <person name="Ruttkowski B."/>
            <person name="Beck T."/>
            <person name="Vogl C."/>
            <person name="Tomley F."/>
            <person name="Blake D.P."/>
            <person name="Joachim A."/>
        </authorList>
    </citation>
    <scope>NUCLEOTIDE SEQUENCE [LARGE SCALE GENOMIC DNA]</scope>
    <source>
        <strain evidence="2 3">Wien I</strain>
    </source>
</reference>
<dbReference type="GeneID" id="94433811"/>
<evidence type="ECO:0000313" key="3">
    <source>
        <dbReference type="Proteomes" id="UP000221165"/>
    </source>
</evidence>
<sequence length="131" mass="14972">MKSPWTKKARDMLRGVSVMLRNLLILQPTGPTRAQVGITAVSVGYLGHVWWIDGQCPLLPRSSSSYEQERGARMKESPREEDEEEKKLQRELGVTTFAEWKERGFIPEDPAKKKKKMTPHQEEDQSSSSSE</sequence>
<evidence type="ECO:0000313" key="2">
    <source>
        <dbReference type="EMBL" id="PHJ15690.1"/>
    </source>
</evidence>
<dbReference type="VEuPathDB" id="ToxoDB:CSUI_010497"/>
<dbReference type="AlphaFoldDB" id="A0A2C6JXM5"/>
<accession>A0A2C6JXM5</accession>
<feature type="compositionally biased region" description="Basic and acidic residues" evidence="1">
    <location>
        <begin position="67"/>
        <end position="78"/>
    </location>
</feature>
<protein>
    <submittedName>
        <fullName evidence="2">Uncharacterized protein</fullName>
    </submittedName>
</protein>
<organism evidence="2 3">
    <name type="scientific">Cystoisospora suis</name>
    <dbReference type="NCBI Taxonomy" id="483139"/>
    <lineage>
        <taxon>Eukaryota</taxon>
        <taxon>Sar</taxon>
        <taxon>Alveolata</taxon>
        <taxon>Apicomplexa</taxon>
        <taxon>Conoidasida</taxon>
        <taxon>Coccidia</taxon>
        <taxon>Eucoccidiorida</taxon>
        <taxon>Eimeriorina</taxon>
        <taxon>Sarcocystidae</taxon>
        <taxon>Cystoisospora</taxon>
    </lineage>
</organism>